<dbReference type="AlphaFoldDB" id="A0A077PP59"/>
<name>A0A077PP59_XENBV</name>
<accession>A0A077PP59</accession>
<proteinExistence type="predicted"/>
<evidence type="ECO:0000313" key="2">
    <source>
        <dbReference type="Proteomes" id="UP000028493"/>
    </source>
</evidence>
<dbReference type="EMBL" id="CBSZ010000014">
    <property type="protein sequence ID" value="CDH22362.1"/>
    <property type="molecule type" value="Genomic_DNA"/>
</dbReference>
<evidence type="ECO:0000313" key="1">
    <source>
        <dbReference type="EMBL" id="CDH22362.1"/>
    </source>
</evidence>
<dbReference type="HOGENOM" id="CLU_1405991_0_0_6"/>
<organism evidence="1 2">
    <name type="scientific">Xenorhabdus bovienii str. kraussei Becker Underwood</name>
    <dbReference type="NCBI Taxonomy" id="1398204"/>
    <lineage>
        <taxon>Bacteria</taxon>
        <taxon>Pseudomonadati</taxon>
        <taxon>Pseudomonadota</taxon>
        <taxon>Gammaproteobacteria</taxon>
        <taxon>Enterobacterales</taxon>
        <taxon>Morganellaceae</taxon>
        <taxon>Xenorhabdus</taxon>
    </lineage>
</organism>
<reference evidence="1" key="1">
    <citation type="submission" date="2013-07" db="EMBL/GenBank/DDBJ databases">
        <title>Sub-species coevolution in mutualistic symbiosis.</title>
        <authorList>
            <person name="Murfin K."/>
            <person name="Klassen J."/>
            <person name="Lee M."/>
            <person name="Forst S."/>
            <person name="Stock P."/>
            <person name="Goodrich-Blair H."/>
        </authorList>
    </citation>
    <scope>NUCLEOTIDE SEQUENCE [LARGE SCALE GENOMIC DNA]</scope>
    <source>
        <strain evidence="1">Kraussei Becker Underwood</strain>
    </source>
</reference>
<protein>
    <submittedName>
        <fullName evidence="1">Uncharacterized protein</fullName>
    </submittedName>
</protein>
<dbReference type="RefSeq" id="WP_051875908.1">
    <property type="nucleotide sequence ID" value="NZ_CAWLXS010000108.1"/>
</dbReference>
<dbReference type="Proteomes" id="UP000028493">
    <property type="component" value="Unassembled WGS sequence"/>
</dbReference>
<dbReference type="InterPro" id="IPR053860">
    <property type="entry name" value="DUF6932"/>
</dbReference>
<gene>
    <name evidence="1" type="ORF">XBKB1_1100002</name>
</gene>
<comment type="caution">
    <text evidence="1">The sequence shown here is derived from an EMBL/GenBank/DDBJ whole genome shotgun (WGS) entry which is preliminary data.</text>
</comment>
<dbReference type="Pfam" id="PF22014">
    <property type="entry name" value="DUF6932"/>
    <property type="match status" value="1"/>
</dbReference>
<sequence length="210" mass="23944">MIPKFTTSGVLPPFVGESPADKAQCSPYKVKMSELVSRFATSRERVVILDGLLEFRRQYRELGFLEGFQWIDGSFVEDCESVNNRGRAPQDADLVTFVYRPLNSEKNEFISIDEMSQIVMNNMNVFVPKRAKATYQCDAYHVDLCQPPHLLVGVTTYWYGLFSHSRVDSLWKGILEINIVSDDDYAETILEEKRREFFSTDVNLGGGVSC</sequence>